<feature type="chain" id="PRO_5016054131" evidence="1">
    <location>
        <begin position="23"/>
        <end position="91"/>
    </location>
</feature>
<keyword evidence="1" id="KW-0732">Signal</keyword>
<dbReference type="EMBL" id="QETF01000006">
    <property type="protein sequence ID" value="PWG17281.1"/>
    <property type="molecule type" value="Genomic_DNA"/>
</dbReference>
<protein>
    <submittedName>
        <fullName evidence="2">Uncharacterized protein</fullName>
    </submittedName>
</protein>
<feature type="signal peptide" evidence="1">
    <location>
        <begin position="1"/>
        <end position="22"/>
    </location>
</feature>
<organism evidence="2 3">
    <name type="scientific">Salibaculum griseiflavum</name>
    <dbReference type="NCBI Taxonomy" id="1914409"/>
    <lineage>
        <taxon>Bacteria</taxon>
        <taxon>Pseudomonadati</taxon>
        <taxon>Pseudomonadota</taxon>
        <taxon>Alphaproteobacteria</taxon>
        <taxon>Rhodobacterales</taxon>
        <taxon>Roseobacteraceae</taxon>
        <taxon>Salibaculum</taxon>
    </lineage>
</organism>
<reference evidence="3" key="1">
    <citation type="submission" date="2018-05" db="EMBL/GenBank/DDBJ databases">
        <authorList>
            <person name="Du Z."/>
            <person name="Wang X."/>
        </authorList>
    </citation>
    <scope>NUCLEOTIDE SEQUENCE [LARGE SCALE GENOMIC DNA]</scope>
    <source>
        <strain evidence="3">WDS4C29</strain>
    </source>
</reference>
<comment type="caution">
    <text evidence="2">The sequence shown here is derived from an EMBL/GenBank/DDBJ whole genome shotgun (WGS) entry which is preliminary data.</text>
</comment>
<evidence type="ECO:0000313" key="2">
    <source>
        <dbReference type="EMBL" id="PWG17281.1"/>
    </source>
</evidence>
<dbReference type="AlphaFoldDB" id="A0A2V1P445"/>
<evidence type="ECO:0000256" key="1">
    <source>
        <dbReference type="SAM" id="SignalP"/>
    </source>
</evidence>
<gene>
    <name evidence="2" type="ORF">DFK10_07805</name>
</gene>
<name>A0A2V1P445_9RHOB</name>
<dbReference type="Proteomes" id="UP000245293">
    <property type="component" value="Unassembled WGS sequence"/>
</dbReference>
<evidence type="ECO:0000313" key="3">
    <source>
        <dbReference type="Proteomes" id="UP000245293"/>
    </source>
</evidence>
<accession>A0A2V1P445</accession>
<keyword evidence="3" id="KW-1185">Reference proteome</keyword>
<proteinExistence type="predicted"/>
<dbReference type="RefSeq" id="WP_109388334.1">
    <property type="nucleotide sequence ID" value="NZ_QETF01000006.1"/>
</dbReference>
<dbReference type="OrthoDB" id="7875167at2"/>
<sequence>MKPNFVVTALAALGLSATMAMADSPVRYASASGGQVVVTGGLEWLVAANGCSYSKVLASGGETRWQIVVNGERLGLTNARPGCPATIVTGS</sequence>